<keyword evidence="13" id="KW-0325">Glycoprotein</keyword>
<dbReference type="Proteomes" id="UP001420932">
    <property type="component" value="Unassembled WGS sequence"/>
</dbReference>
<dbReference type="InterPro" id="IPR017441">
    <property type="entry name" value="Protein_kinase_ATP_BS"/>
</dbReference>
<evidence type="ECO:0000256" key="9">
    <source>
        <dbReference type="ARBA" id="ARBA00022840"/>
    </source>
</evidence>
<keyword evidence="8" id="KW-0418">Kinase</keyword>
<keyword evidence="7 16" id="KW-0547">Nucleotide-binding</keyword>
<dbReference type="InterPro" id="IPR011009">
    <property type="entry name" value="Kinase-like_dom_sf"/>
</dbReference>
<reference evidence="19 20" key="1">
    <citation type="submission" date="2024-01" db="EMBL/GenBank/DDBJ databases">
        <title>Genome assemblies of Stephania.</title>
        <authorList>
            <person name="Yang L."/>
        </authorList>
    </citation>
    <scope>NUCLEOTIDE SEQUENCE [LARGE SCALE GENOMIC DNA]</scope>
    <source>
        <strain evidence="19">YNDBR</strain>
        <tissue evidence="19">Leaf</tissue>
    </source>
</reference>
<evidence type="ECO:0000256" key="2">
    <source>
        <dbReference type="ARBA" id="ARBA00012513"/>
    </source>
</evidence>
<dbReference type="Gene3D" id="1.10.510.10">
    <property type="entry name" value="Transferase(Phosphotransferase) domain 1"/>
    <property type="match status" value="1"/>
</dbReference>
<keyword evidence="9 16" id="KW-0067">ATP-binding</keyword>
<evidence type="ECO:0000313" key="19">
    <source>
        <dbReference type="EMBL" id="KAK9162376.1"/>
    </source>
</evidence>
<dbReference type="FunFam" id="1.10.510.10:FF:000287">
    <property type="entry name" value="probable LRR receptor-like serine/threonine-protein kinase RKF3"/>
    <property type="match status" value="1"/>
</dbReference>
<evidence type="ECO:0000256" key="11">
    <source>
        <dbReference type="ARBA" id="ARBA00023136"/>
    </source>
</evidence>
<evidence type="ECO:0000259" key="18">
    <source>
        <dbReference type="PROSITE" id="PS50011"/>
    </source>
</evidence>
<keyword evidence="6" id="KW-0732">Signal</keyword>
<dbReference type="GO" id="GO:0005524">
    <property type="term" value="F:ATP binding"/>
    <property type="evidence" value="ECO:0007669"/>
    <property type="project" value="UniProtKB-UniRule"/>
</dbReference>
<dbReference type="GO" id="GO:0016020">
    <property type="term" value="C:membrane"/>
    <property type="evidence" value="ECO:0007669"/>
    <property type="project" value="UniProtKB-SubCell"/>
</dbReference>
<feature type="binding site" evidence="16">
    <location>
        <position position="276"/>
    </location>
    <ligand>
        <name>ATP</name>
        <dbReference type="ChEBI" id="CHEBI:30616"/>
    </ligand>
</feature>
<keyword evidence="10 17" id="KW-1133">Transmembrane helix</keyword>
<evidence type="ECO:0000256" key="16">
    <source>
        <dbReference type="PROSITE-ProRule" id="PRU10141"/>
    </source>
</evidence>
<dbReference type="Pfam" id="PF00069">
    <property type="entry name" value="Pkinase"/>
    <property type="match status" value="1"/>
</dbReference>
<dbReference type="InterPro" id="IPR008271">
    <property type="entry name" value="Ser/Thr_kinase_AS"/>
</dbReference>
<dbReference type="Gene3D" id="3.30.200.20">
    <property type="entry name" value="Phosphorylase Kinase, domain 1"/>
    <property type="match status" value="1"/>
</dbReference>
<dbReference type="SUPFAM" id="SSF56112">
    <property type="entry name" value="Protein kinase-like (PK-like)"/>
    <property type="match status" value="1"/>
</dbReference>
<dbReference type="EC" id="2.7.11.1" evidence="2"/>
<keyword evidence="5 17" id="KW-0812">Transmembrane</keyword>
<accession>A0AAP0L149</accession>
<dbReference type="PROSITE" id="PS00107">
    <property type="entry name" value="PROTEIN_KINASE_ATP"/>
    <property type="match status" value="1"/>
</dbReference>
<keyword evidence="20" id="KW-1185">Reference proteome</keyword>
<evidence type="ECO:0000256" key="17">
    <source>
        <dbReference type="SAM" id="Phobius"/>
    </source>
</evidence>
<protein>
    <recommendedName>
        <fullName evidence="2">non-specific serine/threonine protein kinase</fullName>
        <ecNumber evidence="2">2.7.11.1</ecNumber>
    </recommendedName>
</protein>
<evidence type="ECO:0000256" key="10">
    <source>
        <dbReference type="ARBA" id="ARBA00022989"/>
    </source>
</evidence>
<gene>
    <name evidence="19" type="ORF">Syun_003278</name>
</gene>
<comment type="catalytic activity">
    <reaction evidence="15">
        <text>L-seryl-[protein] + ATP = O-phospho-L-seryl-[protein] + ADP + H(+)</text>
        <dbReference type="Rhea" id="RHEA:17989"/>
        <dbReference type="Rhea" id="RHEA-COMP:9863"/>
        <dbReference type="Rhea" id="RHEA-COMP:11604"/>
        <dbReference type="ChEBI" id="CHEBI:15378"/>
        <dbReference type="ChEBI" id="CHEBI:29999"/>
        <dbReference type="ChEBI" id="CHEBI:30616"/>
        <dbReference type="ChEBI" id="CHEBI:83421"/>
        <dbReference type="ChEBI" id="CHEBI:456216"/>
        <dbReference type="EC" id="2.7.11.1"/>
    </reaction>
</comment>
<feature type="domain" description="Protein kinase" evidence="18">
    <location>
        <begin position="247"/>
        <end position="562"/>
    </location>
</feature>
<proteinExistence type="predicted"/>
<evidence type="ECO:0000256" key="3">
    <source>
        <dbReference type="ARBA" id="ARBA00022527"/>
    </source>
</evidence>
<dbReference type="GO" id="GO:0004674">
    <property type="term" value="F:protein serine/threonine kinase activity"/>
    <property type="evidence" value="ECO:0007669"/>
    <property type="project" value="UniProtKB-KW"/>
</dbReference>
<keyword evidence="12" id="KW-0675">Receptor</keyword>
<evidence type="ECO:0000256" key="15">
    <source>
        <dbReference type="ARBA" id="ARBA00048679"/>
    </source>
</evidence>
<evidence type="ECO:0000256" key="8">
    <source>
        <dbReference type="ARBA" id="ARBA00022777"/>
    </source>
</evidence>
<evidence type="ECO:0000256" key="12">
    <source>
        <dbReference type="ARBA" id="ARBA00023170"/>
    </source>
</evidence>
<evidence type="ECO:0000313" key="20">
    <source>
        <dbReference type="Proteomes" id="UP001420932"/>
    </source>
</evidence>
<evidence type="ECO:0000256" key="5">
    <source>
        <dbReference type="ARBA" id="ARBA00022692"/>
    </source>
</evidence>
<evidence type="ECO:0000256" key="14">
    <source>
        <dbReference type="ARBA" id="ARBA00047899"/>
    </source>
</evidence>
<keyword evidence="3" id="KW-0723">Serine/threonine-protein kinase</keyword>
<keyword evidence="11 17" id="KW-0472">Membrane</keyword>
<comment type="caution">
    <text evidence="19">The sequence shown here is derived from an EMBL/GenBank/DDBJ whole genome shotgun (WGS) entry which is preliminary data.</text>
</comment>
<dbReference type="Pfam" id="PF19160">
    <property type="entry name" value="SPARK"/>
    <property type="match status" value="1"/>
</dbReference>
<comment type="catalytic activity">
    <reaction evidence="14">
        <text>L-threonyl-[protein] + ATP = O-phospho-L-threonyl-[protein] + ADP + H(+)</text>
        <dbReference type="Rhea" id="RHEA:46608"/>
        <dbReference type="Rhea" id="RHEA-COMP:11060"/>
        <dbReference type="Rhea" id="RHEA-COMP:11605"/>
        <dbReference type="ChEBI" id="CHEBI:15378"/>
        <dbReference type="ChEBI" id="CHEBI:30013"/>
        <dbReference type="ChEBI" id="CHEBI:30616"/>
        <dbReference type="ChEBI" id="CHEBI:61977"/>
        <dbReference type="ChEBI" id="CHEBI:456216"/>
        <dbReference type="EC" id="2.7.11.1"/>
    </reaction>
</comment>
<feature type="transmembrane region" description="Helical" evidence="17">
    <location>
        <begin position="176"/>
        <end position="201"/>
    </location>
</feature>
<dbReference type="AlphaFoldDB" id="A0AAP0L149"/>
<dbReference type="EMBL" id="JBBNAF010000002">
    <property type="protein sequence ID" value="KAK9162376.1"/>
    <property type="molecule type" value="Genomic_DNA"/>
</dbReference>
<organism evidence="19 20">
    <name type="scientific">Stephania yunnanensis</name>
    <dbReference type="NCBI Taxonomy" id="152371"/>
    <lineage>
        <taxon>Eukaryota</taxon>
        <taxon>Viridiplantae</taxon>
        <taxon>Streptophyta</taxon>
        <taxon>Embryophyta</taxon>
        <taxon>Tracheophyta</taxon>
        <taxon>Spermatophyta</taxon>
        <taxon>Magnoliopsida</taxon>
        <taxon>Ranunculales</taxon>
        <taxon>Menispermaceae</taxon>
        <taxon>Menispermoideae</taxon>
        <taxon>Cissampelideae</taxon>
        <taxon>Stephania</taxon>
    </lineage>
</organism>
<dbReference type="SMART" id="SM00220">
    <property type="entry name" value="S_TKc"/>
    <property type="match status" value="1"/>
</dbReference>
<dbReference type="PANTHER" id="PTHR47989:SF58">
    <property type="entry name" value="PROTEIN KINASE DOMAIN-CONTAINING PROTEIN"/>
    <property type="match status" value="1"/>
</dbReference>
<evidence type="ECO:0000256" key="1">
    <source>
        <dbReference type="ARBA" id="ARBA00004479"/>
    </source>
</evidence>
<evidence type="ECO:0000256" key="13">
    <source>
        <dbReference type="ARBA" id="ARBA00023180"/>
    </source>
</evidence>
<sequence length="562" mass="62521">MDLCCPTLVGLFRIGLAKRLRDSSLFFLPDYFTAAACFVDFQSKLTALSLSPNLTSLCLGDPNGYIIQSFPCFGIQSKQDWISKLGVSTLIDSLCQSDLSDLTSCDACFQAASKVQAQLVSLDGNTSHATNCLSLSLLYAAGVANKFGPESKLDAACLFWMSFLPPWPSKRKNHIALVYSLIGAALTVVLLACFFSFRCWWDKYKRKRRVQVQSIDVKEEIDATELNLKLGAIWLDSEKLQRATDDFSAKNIVGQGSFSLVYKGTLSDGTLVAIKKIRESDFQGDTEFCKEVEISSNLRHQNLVPLIGCCVTDENSGKKKELGKQRYIVYAYMPNGSLQDHLFYDENRCGGSNRMPLSWPQRKSIILDIAQGIAYLHYGVKPAIYHGDIKATNILLDENMKAKITDFSLAKQITEGQSHITTRVGGTYGYIAPEYALYGKLTEKSDVYSFGMVVLEIMTGRKALISSSSESPDPFVISDWVQKHITLGRMHEVLDPYLASVSPKSIMERFVLVGLFCAHRRVAFRPNILDALKMLEGEIEVPPISNIPQPFSYSLLPNHSDL</sequence>
<name>A0AAP0L149_9MAGN</name>
<dbReference type="InterPro" id="IPR000719">
    <property type="entry name" value="Prot_kinase_dom"/>
</dbReference>
<evidence type="ECO:0000256" key="4">
    <source>
        <dbReference type="ARBA" id="ARBA00022679"/>
    </source>
</evidence>
<dbReference type="CDD" id="cd14066">
    <property type="entry name" value="STKc_IRAK"/>
    <property type="match status" value="1"/>
</dbReference>
<comment type="subcellular location">
    <subcellularLocation>
        <location evidence="1">Membrane</location>
        <topology evidence="1">Single-pass type I membrane protein</topology>
    </subcellularLocation>
</comment>
<dbReference type="PROSITE" id="PS50011">
    <property type="entry name" value="PROTEIN_KINASE_DOM"/>
    <property type="match status" value="1"/>
</dbReference>
<dbReference type="InterPro" id="IPR043891">
    <property type="entry name" value="SPARK"/>
</dbReference>
<evidence type="ECO:0000256" key="7">
    <source>
        <dbReference type="ARBA" id="ARBA00022741"/>
    </source>
</evidence>
<dbReference type="PANTHER" id="PTHR47989">
    <property type="entry name" value="OS01G0750732 PROTEIN"/>
    <property type="match status" value="1"/>
</dbReference>
<keyword evidence="4" id="KW-0808">Transferase</keyword>
<evidence type="ECO:0000256" key="6">
    <source>
        <dbReference type="ARBA" id="ARBA00022729"/>
    </source>
</evidence>
<dbReference type="PROSITE" id="PS00108">
    <property type="entry name" value="PROTEIN_KINASE_ST"/>
    <property type="match status" value="1"/>
</dbReference>